<protein>
    <recommendedName>
        <fullName evidence="4">Zn(2)-C6 fungal-type domain-containing protein</fullName>
    </recommendedName>
</protein>
<feature type="region of interest" description="Disordered" evidence="3">
    <location>
        <begin position="837"/>
        <end position="858"/>
    </location>
</feature>
<dbReference type="Gene3D" id="4.10.240.10">
    <property type="entry name" value="Zn(2)-C6 fungal-type DNA-binding domain"/>
    <property type="match status" value="1"/>
</dbReference>
<dbReference type="eggNOG" id="ENOG502RYZ7">
    <property type="taxonomic scope" value="Eukaryota"/>
</dbReference>
<dbReference type="STRING" id="413071.G9NBD6"/>
<organism evidence="5 6">
    <name type="scientific">Hypocrea virens (strain Gv29-8 / FGSC 10586)</name>
    <name type="common">Gliocladium virens</name>
    <name type="synonym">Trichoderma virens</name>
    <dbReference type="NCBI Taxonomy" id="413071"/>
    <lineage>
        <taxon>Eukaryota</taxon>
        <taxon>Fungi</taxon>
        <taxon>Dikarya</taxon>
        <taxon>Ascomycota</taxon>
        <taxon>Pezizomycotina</taxon>
        <taxon>Sordariomycetes</taxon>
        <taxon>Hypocreomycetidae</taxon>
        <taxon>Hypocreales</taxon>
        <taxon>Hypocreaceae</taxon>
        <taxon>Trichoderma</taxon>
    </lineage>
</organism>
<dbReference type="AlphaFoldDB" id="G9NBD6"/>
<sequence>MTTLLNNRPDSGPPPRQIRFVHNQGQPPSKRRRINAACLTCRRRKTRCAGERPLCSTCTKNGHRCLGYPEDRRDGLEASGLRPGEEDGAAMEDFNQGEDDIAVTRKHPPVSVSASASRPRNIEPSIELGAEANPSDAEPQQSPILHHHHQHHHHPHHHQAHPSVTSDDLPSSPTLRRSAPSRRIPYFRYFGSTAIVPGFKQMVVSVRDRRRSTGGSHSGASLQSTPSGAIASGSAVDSDIVREDIPSYDPNSSAPVHSLIIHLVTAFFIHVGCNYPFLSKEKFLRHVKDKRVEPILVDAVCAIAARFSDHHVLTGGNDKMPRTERGQVFAQRARQATVDTFPCPSVGAVQACLLMAYEGFGANQDSALWMYLGLAIRMALDLGLQKCVGIQYQGEKDPFYTRHRSHINDEDHDSPEAHKVDGINFITPEEQKEIEQERIDTFWSVFILDRFISSGTGRPVTIRDGDYELAFPESNNDLATGWPNPFPVFLKIINLYGQVCDVLNNLRDAQDLTQDKWDQLTEMEHRLTRMYKHWDPRLQFNVSNFKTYLSMGQGTNFILLHFWFHALFIILHQPTLLTPFCELRSELQLLSDSRELSMSSAKTICDILSFADLIDPKSFIGNPFTSQPIYIAACAFLMESSASNASEGSSREGSPPTYANRYKPQTKPNNKQSRHSLLASAANQNYQRCYSSIQQIQAYWGGVTYILTVLDQKSKGKWDCETYTVEEYESTKAPPPRPSIGEQLSRFEKQSSPKIAGPPIAWSLSGTANSPNSSLTLMYQAFNASEMPSTGFTSHAQPIARPSSGSPGSMAYDPMRQTIPEVAGMFSPPVSQPNMPAIRNSPRRPYATNPMSTSGANSRNQTIMSFEGIPEESTEAKPLIPPGYAAPGQGSGGFDAYSVSPTSGSNSHSMVSSTVVTSASGGNAHANMYFAQNMPYQATWGPIMGNMDAITFDSQDIDIEALGLQQPDLMGGWLEYIPNDVLGLFDENQESGQGGH</sequence>
<dbReference type="PROSITE" id="PS50048">
    <property type="entry name" value="ZN2_CY6_FUNGAL_2"/>
    <property type="match status" value="1"/>
</dbReference>
<feature type="region of interest" description="Disordered" evidence="3">
    <location>
        <begin position="67"/>
        <end position="178"/>
    </location>
</feature>
<evidence type="ECO:0000256" key="3">
    <source>
        <dbReference type="SAM" id="MobiDB-lite"/>
    </source>
</evidence>
<proteinExistence type="predicted"/>
<dbReference type="InterPro" id="IPR036864">
    <property type="entry name" value="Zn2-C6_fun-type_DNA-bd_sf"/>
</dbReference>
<dbReference type="PANTHER" id="PTHR47783">
    <property type="entry name" value="ZN(II)2CYS6 TRANSCRIPTION FACTOR (EUROFUNG)-RELATED"/>
    <property type="match status" value="1"/>
</dbReference>
<evidence type="ECO:0000313" key="6">
    <source>
        <dbReference type="Proteomes" id="UP000007115"/>
    </source>
</evidence>
<dbReference type="HOGENOM" id="CLU_007073_0_0_1"/>
<accession>G9NBD6</accession>
<feature type="compositionally biased region" description="Low complexity" evidence="3">
    <location>
        <begin position="645"/>
        <end position="654"/>
    </location>
</feature>
<dbReference type="SUPFAM" id="SSF57701">
    <property type="entry name" value="Zn2/Cys6 DNA-binding domain"/>
    <property type="match status" value="1"/>
</dbReference>
<dbReference type="Pfam" id="PF00172">
    <property type="entry name" value="Zn_clus"/>
    <property type="match status" value="1"/>
</dbReference>
<dbReference type="GO" id="GO:0006351">
    <property type="term" value="P:DNA-templated transcription"/>
    <property type="evidence" value="ECO:0007669"/>
    <property type="project" value="InterPro"/>
</dbReference>
<feature type="compositionally biased region" description="Low complexity" evidence="3">
    <location>
        <begin position="109"/>
        <end position="119"/>
    </location>
</feature>
<feature type="region of interest" description="Disordered" evidence="3">
    <location>
        <begin position="645"/>
        <end position="675"/>
    </location>
</feature>
<dbReference type="CDD" id="cd12148">
    <property type="entry name" value="fungal_TF_MHR"/>
    <property type="match status" value="1"/>
</dbReference>
<dbReference type="PROSITE" id="PS00463">
    <property type="entry name" value="ZN2_CY6_FUNGAL_1"/>
    <property type="match status" value="1"/>
</dbReference>
<keyword evidence="1" id="KW-0479">Metal-binding</keyword>
<evidence type="ECO:0000313" key="5">
    <source>
        <dbReference type="EMBL" id="EHK16141.1"/>
    </source>
</evidence>
<evidence type="ECO:0000259" key="4">
    <source>
        <dbReference type="PROSITE" id="PS50048"/>
    </source>
</evidence>
<dbReference type="InterPro" id="IPR001138">
    <property type="entry name" value="Zn2Cys6_DnaBD"/>
</dbReference>
<dbReference type="GO" id="GO:0008270">
    <property type="term" value="F:zinc ion binding"/>
    <property type="evidence" value="ECO:0007669"/>
    <property type="project" value="InterPro"/>
</dbReference>
<dbReference type="CDD" id="cd00067">
    <property type="entry name" value="GAL4"/>
    <property type="match status" value="1"/>
</dbReference>
<feature type="region of interest" description="Disordered" evidence="3">
    <location>
        <begin position="207"/>
        <end position="235"/>
    </location>
</feature>
<feature type="domain" description="Zn(2)-C6 fungal-type" evidence="4">
    <location>
        <begin position="37"/>
        <end position="65"/>
    </location>
</feature>
<feature type="compositionally biased region" description="Acidic residues" evidence="3">
    <location>
        <begin position="86"/>
        <end position="101"/>
    </location>
</feature>
<dbReference type="InParanoid" id="G9NBD6"/>
<reference evidence="5 6" key="1">
    <citation type="journal article" date="2011" name="Genome Biol.">
        <title>Comparative genome sequence analysis underscores mycoparasitism as the ancestral life style of Trichoderma.</title>
        <authorList>
            <person name="Kubicek C.P."/>
            <person name="Herrera-Estrella A."/>
            <person name="Seidl-Seiboth V."/>
            <person name="Martinez D.A."/>
            <person name="Druzhinina I.S."/>
            <person name="Thon M."/>
            <person name="Zeilinger S."/>
            <person name="Casas-Flores S."/>
            <person name="Horwitz B.A."/>
            <person name="Mukherjee P.K."/>
            <person name="Mukherjee M."/>
            <person name="Kredics L."/>
            <person name="Alcaraz L.D."/>
            <person name="Aerts A."/>
            <person name="Antal Z."/>
            <person name="Atanasova L."/>
            <person name="Cervantes-Badillo M.G."/>
            <person name="Challacombe J."/>
            <person name="Chertkov O."/>
            <person name="McCluskey K."/>
            <person name="Coulpier F."/>
            <person name="Deshpande N."/>
            <person name="von Doehren H."/>
            <person name="Ebbole D.J."/>
            <person name="Esquivel-Naranjo E.U."/>
            <person name="Fekete E."/>
            <person name="Flipphi M."/>
            <person name="Glaser F."/>
            <person name="Gomez-Rodriguez E.Y."/>
            <person name="Gruber S."/>
            <person name="Han C."/>
            <person name="Henrissat B."/>
            <person name="Hermosa R."/>
            <person name="Hernandez-Onate M."/>
            <person name="Karaffa L."/>
            <person name="Kosti I."/>
            <person name="Le Crom S."/>
            <person name="Lindquist E."/>
            <person name="Lucas S."/>
            <person name="Luebeck M."/>
            <person name="Luebeck P.S."/>
            <person name="Margeot A."/>
            <person name="Metz B."/>
            <person name="Misra M."/>
            <person name="Nevalainen H."/>
            <person name="Omann M."/>
            <person name="Packer N."/>
            <person name="Perrone G."/>
            <person name="Uresti-Rivera E.E."/>
            <person name="Salamov A."/>
            <person name="Schmoll M."/>
            <person name="Seiboth B."/>
            <person name="Shapiro H."/>
            <person name="Sukno S."/>
            <person name="Tamayo-Ramos J.A."/>
            <person name="Tisch D."/>
            <person name="Wiest A."/>
            <person name="Wilkinson H.H."/>
            <person name="Zhang M."/>
            <person name="Coutinho P.M."/>
            <person name="Kenerley C.M."/>
            <person name="Monte E."/>
            <person name="Baker S.E."/>
            <person name="Grigoriev I.V."/>
        </authorList>
    </citation>
    <scope>NUCLEOTIDE SEQUENCE [LARGE SCALE GENOMIC DNA]</scope>
    <source>
        <strain evidence="6">Gv29-8 / FGSC 10586</strain>
    </source>
</reference>
<evidence type="ECO:0000256" key="2">
    <source>
        <dbReference type="ARBA" id="ARBA00023242"/>
    </source>
</evidence>
<keyword evidence="6" id="KW-1185">Reference proteome</keyword>
<dbReference type="OrthoDB" id="2354469at2759"/>
<feature type="compositionally biased region" description="Basic residues" evidence="3">
    <location>
        <begin position="145"/>
        <end position="160"/>
    </location>
</feature>
<feature type="region of interest" description="Disordered" evidence="3">
    <location>
        <begin position="1"/>
        <end position="31"/>
    </location>
</feature>
<feature type="compositionally biased region" description="Polar residues" evidence="3">
    <location>
        <begin position="849"/>
        <end position="858"/>
    </location>
</feature>
<comment type="caution">
    <text evidence="5">The sequence shown here is derived from an EMBL/GenBank/DDBJ whole genome shotgun (WGS) entry which is preliminary data.</text>
</comment>
<dbReference type="GO" id="GO:0003677">
    <property type="term" value="F:DNA binding"/>
    <property type="evidence" value="ECO:0007669"/>
    <property type="project" value="InterPro"/>
</dbReference>
<dbReference type="GO" id="GO:0000981">
    <property type="term" value="F:DNA-binding transcription factor activity, RNA polymerase II-specific"/>
    <property type="evidence" value="ECO:0007669"/>
    <property type="project" value="InterPro"/>
</dbReference>
<keyword evidence="2" id="KW-0539">Nucleus</keyword>
<evidence type="ECO:0000256" key="1">
    <source>
        <dbReference type="ARBA" id="ARBA00022723"/>
    </source>
</evidence>
<dbReference type="Pfam" id="PF04082">
    <property type="entry name" value="Fungal_trans"/>
    <property type="match status" value="1"/>
</dbReference>
<dbReference type="Proteomes" id="UP000007115">
    <property type="component" value="Unassembled WGS sequence"/>
</dbReference>
<dbReference type="VEuPathDB" id="FungiDB:TRIVIDRAFT_163322"/>
<name>G9NBD6_HYPVG</name>
<dbReference type="RefSeq" id="XP_013950338.1">
    <property type="nucleotide sequence ID" value="XM_014094863.1"/>
</dbReference>
<feature type="compositionally biased region" description="Polar residues" evidence="3">
    <location>
        <begin position="213"/>
        <end position="227"/>
    </location>
</feature>
<dbReference type="OMA" id="CTKNGHQ"/>
<feature type="compositionally biased region" description="Polar residues" evidence="3">
    <location>
        <begin position="163"/>
        <end position="175"/>
    </location>
</feature>
<dbReference type="SMART" id="SM00066">
    <property type="entry name" value="GAL4"/>
    <property type="match status" value="1"/>
</dbReference>
<dbReference type="SMART" id="SM00906">
    <property type="entry name" value="Fungal_trans"/>
    <property type="match status" value="1"/>
</dbReference>
<dbReference type="InterPro" id="IPR007219">
    <property type="entry name" value="XnlR_reg_dom"/>
</dbReference>
<dbReference type="PANTHER" id="PTHR47783:SF1">
    <property type="entry name" value="ZN(II)2CYS6 TRANSCRIPTION FACTOR (EUROFUNG)"/>
    <property type="match status" value="1"/>
</dbReference>
<gene>
    <name evidence="5" type="ORF">TRIVIDRAFT_163322</name>
</gene>
<dbReference type="EMBL" id="ABDF02000091">
    <property type="protein sequence ID" value="EHK16141.1"/>
    <property type="molecule type" value="Genomic_DNA"/>
</dbReference>
<dbReference type="GeneID" id="25788565"/>